<proteinExistence type="predicted"/>
<dbReference type="EMBL" id="QWDN01000002">
    <property type="protein sequence ID" value="TEB45110.1"/>
    <property type="molecule type" value="Genomic_DNA"/>
</dbReference>
<evidence type="ECO:0000313" key="2">
    <source>
        <dbReference type="EMBL" id="TEB45110.1"/>
    </source>
</evidence>
<dbReference type="AlphaFoldDB" id="A0A4Y7UF68"/>
<protein>
    <submittedName>
        <fullName evidence="2">Uncharacterized protein</fullName>
    </submittedName>
</protein>
<accession>A0A4Y7UF68</accession>
<reference evidence="1 3" key="1">
    <citation type="journal article" date="2015" name="Stand. Genomic Sci.">
        <title>Genomic Encyclopedia of Bacterial and Archaeal Type Strains, Phase III: the genomes of soil and plant-associated and newly described type strains.</title>
        <authorList>
            <person name="Whitman W.B."/>
            <person name="Woyke T."/>
            <person name="Klenk H.P."/>
            <person name="Zhou Y."/>
            <person name="Lilburn T.G."/>
            <person name="Beck B.J."/>
            <person name="De Vos P."/>
            <person name="Vandamme P."/>
            <person name="Eisen J.A."/>
            <person name="Garrity G."/>
            <person name="Hugenholtz P."/>
            <person name="Kyrpides N.C."/>
        </authorList>
    </citation>
    <scope>NUCLEOTIDE SEQUENCE [LARGE SCALE GENOMIC DNA]</scope>
    <source>
        <strain evidence="1 3">P5626</strain>
    </source>
</reference>
<name>A0A4Y7UF68_9FLAO</name>
<sequence>MARVCIKLGILVYSLKNKFIVSAVQTSHDFTSTTISHNVDVNIGIGAAAADLSFGASSFRGKVSDITAAGLIGPSRYVSVTAADIIGGTAEYSQSFNEKNEVSWDNVSYGITGGAGIRVQAGVKYTMVLIHPSGLYGIKRDGGWASGYHLGNFSSN</sequence>
<dbReference type="EMBL" id="SLWA01000002">
    <property type="protein sequence ID" value="TCN59857.1"/>
    <property type="molecule type" value="Genomic_DNA"/>
</dbReference>
<dbReference type="Proteomes" id="UP000295270">
    <property type="component" value="Unassembled WGS sequence"/>
</dbReference>
<reference evidence="2 4" key="2">
    <citation type="journal article" date="2018" name="Syst. Appl. Microbiol.">
        <title>Flavobacterium circumlabens sp. nov. and Flavobacterium cupreum sp. nov., two psychrotrophic species isolated from Antarctic environmental samples.</title>
        <authorList>
            <person name="Kralova S."/>
            <person name="Busse H.J."/>
            <person name="Svec P."/>
            <person name="Maslanova I."/>
            <person name="Stankova E."/>
            <person name="Bartak M."/>
            <person name="Sedlacek I."/>
        </authorList>
    </citation>
    <scope>NUCLEOTIDE SEQUENCE [LARGE SCALE GENOMIC DNA]</scope>
    <source>
        <strain evidence="2 4">CCM 8828</strain>
    </source>
</reference>
<comment type="caution">
    <text evidence="2">The sequence shown here is derived from an EMBL/GenBank/DDBJ whole genome shotgun (WGS) entry which is preliminary data.</text>
</comment>
<gene>
    <name evidence="2" type="ORF">D0809_08000</name>
    <name evidence="1" type="ORF">EV142_102477</name>
</gene>
<keyword evidence="3" id="KW-1185">Reference proteome</keyword>
<evidence type="ECO:0000313" key="3">
    <source>
        <dbReference type="Proteomes" id="UP000295270"/>
    </source>
</evidence>
<evidence type="ECO:0000313" key="1">
    <source>
        <dbReference type="EMBL" id="TCN59857.1"/>
    </source>
</evidence>
<dbReference type="Proteomes" id="UP000298340">
    <property type="component" value="Unassembled WGS sequence"/>
</dbReference>
<organism evidence="2 4">
    <name type="scientific">Flavobacterium circumlabens</name>
    <dbReference type="NCBI Taxonomy" id="2133765"/>
    <lineage>
        <taxon>Bacteria</taxon>
        <taxon>Pseudomonadati</taxon>
        <taxon>Bacteroidota</taxon>
        <taxon>Flavobacteriia</taxon>
        <taxon>Flavobacteriales</taxon>
        <taxon>Flavobacteriaceae</taxon>
        <taxon>Flavobacterium</taxon>
    </lineage>
</organism>
<evidence type="ECO:0000313" key="4">
    <source>
        <dbReference type="Proteomes" id="UP000298340"/>
    </source>
</evidence>
<reference evidence="1" key="3">
    <citation type="submission" date="2019-03" db="EMBL/GenBank/DDBJ databases">
        <authorList>
            <person name="Whitman W."/>
            <person name="Huntemann M."/>
            <person name="Clum A."/>
            <person name="Pillay M."/>
            <person name="Palaniappan K."/>
            <person name="Varghese N."/>
            <person name="Mikhailova N."/>
            <person name="Stamatis D."/>
            <person name="Reddy T."/>
            <person name="Daum C."/>
            <person name="Shapiro N."/>
            <person name="Ivanova N."/>
            <person name="Kyrpides N."/>
            <person name="Woyke T."/>
        </authorList>
    </citation>
    <scope>NUCLEOTIDE SEQUENCE</scope>
    <source>
        <strain evidence="1">P5626</strain>
    </source>
</reference>